<dbReference type="EMBL" id="JACIDT010000012">
    <property type="protein sequence ID" value="MBB3927532.1"/>
    <property type="molecule type" value="Genomic_DNA"/>
</dbReference>
<evidence type="ECO:0000313" key="2">
    <source>
        <dbReference type="Proteomes" id="UP000571950"/>
    </source>
</evidence>
<evidence type="ECO:0000313" key="1">
    <source>
        <dbReference type="EMBL" id="MBB3927532.1"/>
    </source>
</evidence>
<accession>A0A7W6BPS5</accession>
<dbReference type="RefSeq" id="WP_188073023.1">
    <property type="nucleotide sequence ID" value="NZ_BSPS01000061.1"/>
</dbReference>
<dbReference type="AlphaFoldDB" id="A0A7W6BPS5"/>
<keyword evidence="2" id="KW-1185">Reference proteome</keyword>
<dbReference type="Proteomes" id="UP000571950">
    <property type="component" value="Unassembled WGS sequence"/>
</dbReference>
<organism evidence="1 2">
    <name type="scientific">Sphingobium jiangsuense</name>
    <dbReference type="NCBI Taxonomy" id="870476"/>
    <lineage>
        <taxon>Bacteria</taxon>
        <taxon>Pseudomonadati</taxon>
        <taxon>Pseudomonadota</taxon>
        <taxon>Alphaproteobacteria</taxon>
        <taxon>Sphingomonadales</taxon>
        <taxon>Sphingomonadaceae</taxon>
        <taxon>Sphingobium</taxon>
    </lineage>
</organism>
<reference evidence="1 2" key="1">
    <citation type="submission" date="2020-08" db="EMBL/GenBank/DDBJ databases">
        <title>Genomic Encyclopedia of Type Strains, Phase IV (KMG-IV): sequencing the most valuable type-strain genomes for metagenomic binning, comparative biology and taxonomic classification.</title>
        <authorList>
            <person name="Goeker M."/>
        </authorList>
    </citation>
    <scope>NUCLEOTIDE SEQUENCE [LARGE SCALE GENOMIC DNA]</scope>
    <source>
        <strain evidence="1 2">DSM 26189</strain>
    </source>
</reference>
<protein>
    <submittedName>
        <fullName evidence="1">Uncharacterized protein</fullName>
    </submittedName>
</protein>
<gene>
    <name evidence="1" type="ORF">GGR43_003263</name>
</gene>
<name>A0A7W6BPS5_9SPHN</name>
<sequence length="64" mass="7045">MSTARYPMPDEIRVSRSEAIKMLCDPSLIVLAAIPEDSDDVLSVSYWPDSKGQLPPWIVPSKAA</sequence>
<proteinExistence type="predicted"/>
<comment type="caution">
    <text evidence="1">The sequence shown here is derived from an EMBL/GenBank/DDBJ whole genome shotgun (WGS) entry which is preliminary data.</text>
</comment>